<proteinExistence type="predicted"/>
<evidence type="ECO:0000313" key="4">
    <source>
        <dbReference type="Proteomes" id="UP000254219"/>
    </source>
</evidence>
<dbReference type="Proteomes" id="UP000594864">
    <property type="component" value="Chromosome"/>
</dbReference>
<evidence type="ECO:0000313" key="1">
    <source>
        <dbReference type="EMBL" id="QPR05039.1"/>
    </source>
</evidence>
<evidence type="ECO:0000313" key="2">
    <source>
        <dbReference type="EMBL" id="STE75100.1"/>
    </source>
</evidence>
<protein>
    <submittedName>
        <fullName evidence="2">Uncharacterized protein</fullName>
    </submittedName>
</protein>
<evidence type="ECO:0000313" key="5">
    <source>
        <dbReference type="Proteomes" id="UP000594864"/>
    </source>
</evidence>
<evidence type="ECO:0000313" key="3">
    <source>
        <dbReference type="EMBL" id="STE75628.1"/>
    </source>
</evidence>
<dbReference type="AlphaFoldDB" id="A0A376K089"/>
<name>A0A376K089_ECOLX</name>
<sequence length="165" mass="18628">MSLELIPLVIRKGEKITLANEEGVTIQVGNNSKGIIYQVDDSPANHEIKTLDFAEGKYTIVITFDDELVSMQELTVLPVFAKQSKKEYLRETIALIEQVIFARLSGDEAALSQMTVKGNTFAYESLGVLQQLKTDYERQLSKLIQAERRKQGISPIKNIKLRLTR</sequence>
<accession>A0A376K089</accession>
<dbReference type="EMBL" id="CP065611">
    <property type="protein sequence ID" value="QPR05039.1"/>
    <property type="molecule type" value="Genomic_DNA"/>
</dbReference>
<reference evidence="1 5" key="2">
    <citation type="submission" date="2020-12" db="EMBL/GenBank/DDBJ databases">
        <title>FDA dAtabase for Regulatory Grade micrObial Sequences (FDA-ARGOS): Supporting development and validation of Infectious Disease Dx tests.</title>
        <authorList>
            <person name="Sproer C."/>
            <person name="Gronow S."/>
            <person name="Severitt S."/>
            <person name="Schroder I."/>
            <person name="Tallon L."/>
            <person name="Sadzewicz L."/>
            <person name="Zhao X."/>
            <person name="Boylan J."/>
            <person name="Ott S."/>
            <person name="Bowen H."/>
            <person name="Vavikolanu K."/>
            <person name="Mehta A."/>
            <person name="Aluvathingal J."/>
            <person name="Nadendla S."/>
            <person name="Lowell S."/>
            <person name="Myers T."/>
            <person name="Yan Y."/>
            <person name="Sichtig H."/>
        </authorList>
    </citation>
    <scope>NUCLEOTIDE SEQUENCE [LARGE SCALE GENOMIC DNA]</scope>
    <source>
        <strain evidence="1 5">FDAARGOS_945</strain>
    </source>
</reference>
<organism evidence="2 4">
    <name type="scientific">Escherichia coli</name>
    <dbReference type="NCBI Taxonomy" id="562"/>
    <lineage>
        <taxon>Bacteria</taxon>
        <taxon>Pseudomonadati</taxon>
        <taxon>Pseudomonadota</taxon>
        <taxon>Gammaproteobacteria</taxon>
        <taxon>Enterobacterales</taxon>
        <taxon>Enterobacteriaceae</taxon>
        <taxon>Escherichia</taxon>
    </lineage>
</organism>
<dbReference type="EMBL" id="UFYN01000008">
    <property type="protein sequence ID" value="STE75628.1"/>
    <property type="molecule type" value="Genomic_DNA"/>
</dbReference>
<reference evidence="2 4" key="1">
    <citation type="submission" date="2018-06" db="EMBL/GenBank/DDBJ databases">
        <authorList>
            <consortium name="Pathogen Informatics"/>
            <person name="Doyle S."/>
        </authorList>
    </citation>
    <scope>NUCLEOTIDE SEQUENCE [LARGE SCALE GENOMIC DNA]</scope>
    <source>
        <strain evidence="2 4">NCTC11181</strain>
    </source>
</reference>
<dbReference type="Proteomes" id="UP000254219">
    <property type="component" value="Unassembled WGS sequence"/>
</dbReference>
<dbReference type="EMBL" id="UFYN01000005">
    <property type="protein sequence ID" value="STE75100.1"/>
    <property type="molecule type" value="Genomic_DNA"/>
</dbReference>
<gene>
    <name evidence="1" type="ORF">I6H02_26785</name>
    <name evidence="2" type="ORF">NCTC11181_04522</name>
    <name evidence="3" type="ORF">NCTC11181_04909</name>
</gene>